<name>S3EDW7_GLAL2</name>
<accession>S3EDW7</accession>
<keyword evidence="3" id="KW-1185">Reference proteome</keyword>
<sequence>MAAQGLSERRASEPPPPPYTQSQENTTRWATTVQTTTSVDISQRLKPTDAVRSVPVEGKPENAQASDVQDASFSDIQDNEQPTSARLTDPQASAAKREDPKTPTVTILSALADTRKTAKVSPRTQREEFKDEEAVPGILDPKISMSSAGLWEK</sequence>
<evidence type="ECO:0000313" key="3">
    <source>
        <dbReference type="Proteomes" id="UP000016922"/>
    </source>
</evidence>
<dbReference type="RefSeq" id="XP_008077296.1">
    <property type="nucleotide sequence ID" value="XM_008079105.1"/>
</dbReference>
<dbReference type="HOGENOM" id="CLU_1713446_0_0_1"/>
<feature type="region of interest" description="Disordered" evidence="1">
    <location>
        <begin position="1"/>
        <end position="153"/>
    </location>
</feature>
<dbReference type="EMBL" id="KE145353">
    <property type="protein sequence ID" value="EPE36478.1"/>
    <property type="molecule type" value="Genomic_DNA"/>
</dbReference>
<feature type="compositionally biased region" description="Basic and acidic residues" evidence="1">
    <location>
        <begin position="124"/>
        <end position="133"/>
    </location>
</feature>
<evidence type="ECO:0000313" key="2">
    <source>
        <dbReference type="EMBL" id="EPE36478.1"/>
    </source>
</evidence>
<dbReference type="KEGG" id="glz:GLAREA_05816"/>
<dbReference type="AlphaFoldDB" id="S3EDW7"/>
<feature type="compositionally biased region" description="Low complexity" evidence="1">
    <location>
        <begin position="26"/>
        <end position="37"/>
    </location>
</feature>
<feature type="compositionally biased region" description="Polar residues" evidence="1">
    <location>
        <begin position="63"/>
        <end position="86"/>
    </location>
</feature>
<dbReference type="Proteomes" id="UP000016922">
    <property type="component" value="Unassembled WGS sequence"/>
</dbReference>
<protein>
    <submittedName>
        <fullName evidence="2">Uncharacterized protein</fullName>
    </submittedName>
</protein>
<reference evidence="2 3" key="1">
    <citation type="journal article" date="2013" name="BMC Genomics">
        <title>Genomics-driven discovery of the pneumocandin biosynthetic gene cluster in the fungus Glarea lozoyensis.</title>
        <authorList>
            <person name="Chen L."/>
            <person name="Yue Q."/>
            <person name="Zhang X."/>
            <person name="Xiang M."/>
            <person name="Wang C."/>
            <person name="Li S."/>
            <person name="Che Y."/>
            <person name="Ortiz-Lopez F.J."/>
            <person name="Bills G.F."/>
            <person name="Liu X."/>
            <person name="An Z."/>
        </authorList>
    </citation>
    <scope>NUCLEOTIDE SEQUENCE [LARGE SCALE GENOMIC DNA]</scope>
    <source>
        <strain evidence="3">ATCC 20868 / MF5171</strain>
    </source>
</reference>
<proteinExistence type="predicted"/>
<dbReference type="GeneID" id="19464870"/>
<evidence type="ECO:0000256" key="1">
    <source>
        <dbReference type="SAM" id="MobiDB-lite"/>
    </source>
</evidence>
<organism evidence="2 3">
    <name type="scientific">Glarea lozoyensis (strain ATCC 20868 / MF5171)</name>
    <dbReference type="NCBI Taxonomy" id="1116229"/>
    <lineage>
        <taxon>Eukaryota</taxon>
        <taxon>Fungi</taxon>
        <taxon>Dikarya</taxon>
        <taxon>Ascomycota</taxon>
        <taxon>Pezizomycotina</taxon>
        <taxon>Leotiomycetes</taxon>
        <taxon>Helotiales</taxon>
        <taxon>Helotiaceae</taxon>
        <taxon>Glarea</taxon>
    </lineage>
</organism>
<gene>
    <name evidence="2" type="ORF">GLAREA_05816</name>
</gene>